<proteinExistence type="predicted"/>
<dbReference type="EMBL" id="JAVUPU010000008">
    <property type="protein sequence ID" value="MDT9600338.1"/>
    <property type="molecule type" value="Genomic_DNA"/>
</dbReference>
<dbReference type="InterPro" id="IPR053191">
    <property type="entry name" value="DcsG_Biosynth_Enzyme"/>
</dbReference>
<dbReference type="PANTHER" id="PTHR39217">
    <property type="match status" value="1"/>
</dbReference>
<evidence type="ECO:0008006" key="3">
    <source>
        <dbReference type="Google" id="ProtNLM"/>
    </source>
</evidence>
<sequence>MIVAENEGAASPASRKIAYLCCEGTASWSTDRRHDAFEHDESLEIFAPAFRARGIVLEEVVWDAPGTDWRRFDGALIGTAWDYARSPDAFLAKLELISSQVPLSNDLDAVRWNVDKSYLRDLERRGAPSIPTFWYDDLRQADLDDVLRGLGAAKLVIKPVIGAGGCDQFVSEDGKRPPDDHPLWRQKVMIQPLLEAIRSEGEYSFIYFDRIFSHALRKTPAPSEYRVQSVYDGKMHGLTPSAADQTASQAIMKALPHRPLYARIDMVRRDDGQLALMECELIEPYLFPEFDDSKGERMALAAKAWLDRSARESHS</sequence>
<comment type="caution">
    <text evidence="1">The sequence shown here is derived from an EMBL/GenBank/DDBJ whole genome shotgun (WGS) entry which is preliminary data.</text>
</comment>
<accession>A0ABU3QAC4</accession>
<reference evidence="1 2" key="1">
    <citation type="submission" date="2023-05" db="EMBL/GenBank/DDBJ databases">
        <authorList>
            <person name="Guo Y."/>
        </authorList>
    </citation>
    <scope>NUCLEOTIDE SEQUENCE [LARGE SCALE GENOMIC DNA]</scope>
    <source>
        <strain evidence="1 2">GR2756</strain>
    </source>
</reference>
<keyword evidence="2" id="KW-1185">Reference proteome</keyword>
<organism evidence="1 2">
    <name type="scientific">Sphingosinicella rhizophila</name>
    <dbReference type="NCBI Taxonomy" id="3050082"/>
    <lineage>
        <taxon>Bacteria</taxon>
        <taxon>Pseudomonadati</taxon>
        <taxon>Pseudomonadota</taxon>
        <taxon>Alphaproteobacteria</taxon>
        <taxon>Sphingomonadales</taxon>
        <taxon>Sphingosinicellaceae</taxon>
        <taxon>Sphingosinicella</taxon>
    </lineage>
</organism>
<evidence type="ECO:0000313" key="2">
    <source>
        <dbReference type="Proteomes" id="UP001259572"/>
    </source>
</evidence>
<dbReference type="RefSeq" id="WP_315727434.1">
    <property type="nucleotide sequence ID" value="NZ_JAVUPU010000008.1"/>
</dbReference>
<dbReference type="SUPFAM" id="SSF56059">
    <property type="entry name" value="Glutathione synthetase ATP-binding domain-like"/>
    <property type="match status" value="1"/>
</dbReference>
<evidence type="ECO:0000313" key="1">
    <source>
        <dbReference type="EMBL" id="MDT9600338.1"/>
    </source>
</evidence>
<protein>
    <recommendedName>
        <fullName evidence="3">ATP-grasp domain-containing protein</fullName>
    </recommendedName>
</protein>
<dbReference type="PANTHER" id="PTHR39217:SF1">
    <property type="entry name" value="GLUTATHIONE SYNTHETASE"/>
    <property type="match status" value="1"/>
</dbReference>
<gene>
    <name evidence="1" type="ORF">RQX22_15365</name>
</gene>
<dbReference type="Proteomes" id="UP001259572">
    <property type="component" value="Unassembled WGS sequence"/>
</dbReference>
<name>A0ABU3QAC4_9SPHN</name>